<evidence type="ECO:0008006" key="3">
    <source>
        <dbReference type="Google" id="ProtNLM"/>
    </source>
</evidence>
<dbReference type="AlphaFoldDB" id="A0A8H8UEN3"/>
<name>A0A8H8UEN3_9HELO</name>
<dbReference type="Gene3D" id="2.60.120.330">
    <property type="entry name" value="B-lactam Antibiotic, Isopenicillin N Synthase, Chain"/>
    <property type="match status" value="1"/>
</dbReference>
<dbReference type="Pfam" id="PF07350">
    <property type="entry name" value="Gig2-like"/>
    <property type="match status" value="1"/>
</dbReference>
<gene>
    <name evidence="1" type="primary">ybiU_1</name>
    <name evidence="1" type="ORF">LOCC1_G005325</name>
</gene>
<dbReference type="InterPro" id="IPR027443">
    <property type="entry name" value="IPNS-like_sf"/>
</dbReference>
<accession>A0A8H8UEN3</accession>
<dbReference type="Proteomes" id="UP000443090">
    <property type="component" value="Unassembled WGS sequence"/>
</dbReference>
<dbReference type="OrthoDB" id="8249012at2759"/>
<reference evidence="1 2" key="1">
    <citation type="submission" date="2018-05" db="EMBL/GenBank/DDBJ databases">
        <title>Genome sequencing and assembly of the regulated plant pathogen Lachnellula willkommii and related sister species for the development of diagnostic species identification markers.</title>
        <authorList>
            <person name="Giroux E."/>
            <person name="Bilodeau G."/>
        </authorList>
    </citation>
    <scope>NUCLEOTIDE SEQUENCE [LARGE SCALE GENOMIC DNA]</scope>
    <source>
        <strain evidence="1 2">CBS 160.35</strain>
    </source>
</reference>
<organism evidence="1 2">
    <name type="scientific">Lachnellula occidentalis</name>
    <dbReference type="NCBI Taxonomy" id="215460"/>
    <lineage>
        <taxon>Eukaryota</taxon>
        <taxon>Fungi</taxon>
        <taxon>Dikarya</taxon>
        <taxon>Ascomycota</taxon>
        <taxon>Pezizomycotina</taxon>
        <taxon>Leotiomycetes</taxon>
        <taxon>Helotiales</taxon>
        <taxon>Lachnaceae</taxon>
        <taxon>Lachnellula</taxon>
    </lineage>
</organism>
<proteinExistence type="predicted"/>
<sequence>MPGTLLEWPAWPEFIKIDTLDPDFLKAKHEIIAQYGEPALRASWLETCAKLDGITEDIINRGSSIIPIIKIQDVLRVGFTEEQEAEIKRVGSFVIRDVIPEREATELFQDLKNYVANNQQHITGWPTETPSILSIYTSPVQMTVRTHPNQLALQRHLNALWHDSTGETSPDPLLYFDGVRIRAPNQTFMGLGPHIDAGSLCRWADPAYRLVYDKVFSGHVSEHDSFDLGIRKSADQYMFPGSAQSTFFRSFQGWTALTRAAPREGSLMLYPNVATAIAYVLLRPFFHPPANEADILDAEKWTFNAEDGFFPGTYKPNSQLLSPTSHPHLRLMECMVNIPTMKAGDTVWWHSDVCHAVEPEHTGKDDASVVYVAASPTTEINKAYTKRQLEAVLAGRAPPDFRAHGNADETKFKGYVGFAGMSEEAKKALGI</sequence>
<evidence type="ECO:0000313" key="2">
    <source>
        <dbReference type="Proteomes" id="UP000443090"/>
    </source>
</evidence>
<dbReference type="EMBL" id="QGMI01000349">
    <property type="protein sequence ID" value="TVY42120.1"/>
    <property type="molecule type" value="Genomic_DNA"/>
</dbReference>
<evidence type="ECO:0000313" key="1">
    <source>
        <dbReference type="EMBL" id="TVY42120.1"/>
    </source>
</evidence>
<dbReference type="PANTHER" id="PTHR30613:SF1">
    <property type="entry name" value="DUF1479 DOMAIN PROTEIN (AFU_ORTHOLOGUE AFUA_5G09280)"/>
    <property type="match status" value="1"/>
</dbReference>
<keyword evidence="2" id="KW-1185">Reference proteome</keyword>
<dbReference type="InterPro" id="IPR010856">
    <property type="entry name" value="Gig2-like"/>
</dbReference>
<protein>
    <recommendedName>
        <fullName evidence="3">DUF1479-domain-containing protein</fullName>
    </recommendedName>
</protein>
<comment type="caution">
    <text evidence="1">The sequence shown here is derived from an EMBL/GenBank/DDBJ whole genome shotgun (WGS) entry which is preliminary data.</text>
</comment>
<dbReference type="PANTHER" id="PTHR30613">
    <property type="entry name" value="UNCHARACTERIZED PROTEIN YBIU-RELATED"/>
    <property type="match status" value="1"/>
</dbReference>
<dbReference type="SUPFAM" id="SSF51197">
    <property type="entry name" value="Clavaminate synthase-like"/>
    <property type="match status" value="1"/>
</dbReference>